<dbReference type="AlphaFoldDB" id="A0A2A4YBT7"/>
<evidence type="ECO:0000256" key="1">
    <source>
        <dbReference type="ARBA" id="ARBA00001933"/>
    </source>
</evidence>
<dbReference type="PIRSF" id="PIRSF006278">
    <property type="entry name" value="ACCD_DCysDesulf"/>
    <property type="match status" value="1"/>
</dbReference>
<dbReference type="Pfam" id="PF00291">
    <property type="entry name" value="PALP"/>
    <property type="match status" value="1"/>
</dbReference>
<evidence type="ECO:0000256" key="2">
    <source>
        <dbReference type="ARBA" id="ARBA00008639"/>
    </source>
</evidence>
<protein>
    <recommendedName>
        <fullName evidence="6">Tryptophan synthase beta chain-like PALP domain-containing protein</fullName>
    </recommendedName>
</protein>
<keyword evidence="3 5" id="KW-0663">Pyridoxal phosphate</keyword>
<evidence type="ECO:0000313" key="7">
    <source>
        <dbReference type="EMBL" id="PCI92308.1"/>
    </source>
</evidence>
<proteinExistence type="inferred from homology"/>
<dbReference type="InterPro" id="IPR001926">
    <property type="entry name" value="TrpB-like_PALP"/>
</dbReference>
<sequence>MERTLFEFLHNKIDSHFNLKSRVHSLNNQDHKDVNLHLKRDDELSFGISGSKYRKYSSLILHLKKIDCKDVALVGSAYSNHLVGIMQLLNENCINATIFTKKPREEKGNLVFLKALAKGSTWHYLSNEQWQNKDAIIQSYLKKDTFYVREGADMIEAMPGMMSLCLDLANSDYDHIFLDAGTGFSAISTILSAKEFGIKAHLHVVLMADDEKLFCEKLSHYKDLLEKELGYKITPADFTLHFPSICRSFGSTNEKIFSFIKAFAKDEGVFLDPIYSAKMVMSAYQIIQDQNLIGKILLIHSGGALTLSGFLEKLI</sequence>
<dbReference type="EMBL" id="NVUU01000112">
    <property type="protein sequence ID" value="PCI92308.1"/>
    <property type="molecule type" value="Genomic_DNA"/>
</dbReference>
<feature type="modified residue" description="N6-(pyridoxal phosphate)lysine" evidence="5">
    <location>
        <position position="52"/>
    </location>
</feature>
<dbReference type="GO" id="GO:0019148">
    <property type="term" value="F:D-cysteine desulfhydrase activity"/>
    <property type="evidence" value="ECO:0007669"/>
    <property type="project" value="TreeGrafter"/>
</dbReference>
<comment type="cofactor">
    <cofactor evidence="1">
        <name>pyridoxal 5'-phosphate</name>
        <dbReference type="ChEBI" id="CHEBI:597326"/>
    </cofactor>
</comment>
<name>A0A2A4YBT7_UNCAE</name>
<reference evidence="8" key="1">
    <citation type="submission" date="2017-08" db="EMBL/GenBank/DDBJ databases">
        <title>A dynamic microbial community with high functional redundancy inhabits the cold, oxic subseafloor aquifer.</title>
        <authorList>
            <person name="Tully B.J."/>
            <person name="Wheat C.G."/>
            <person name="Glazer B.T."/>
            <person name="Huber J.A."/>
        </authorList>
    </citation>
    <scope>NUCLEOTIDE SEQUENCE [LARGE SCALE GENOMIC DNA]</scope>
</reference>
<dbReference type="SUPFAM" id="SSF53686">
    <property type="entry name" value="Tryptophan synthase beta subunit-like PLP-dependent enzymes"/>
    <property type="match status" value="1"/>
</dbReference>
<dbReference type="PANTHER" id="PTHR43780:SF7">
    <property type="entry name" value="D-CYSTEINE DESULFHYDRASE 2, MITOCHONDRIAL"/>
    <property type="match status" value="1"/>
</dbReference>
<dbReference type="InterPro" id="IPR027278">
    <property type="entry name" value="ACCD_DCysDesulf"/>
</dbReference>
<evidence type="ECO:0000259" key="6">
    <source>
        <dbReference type="Pfam" id="PF00291"/>
    </source>
</evidence>
<feature type="active site" description="Nucleophile" evidence="4">
    <location>
        <position position="79"/>
    </location>
</feature>
<dbReference type="PANTHER" id="PTHR43780">
    <property type="entry name" value="1-AMINOCYCLOPROPANE-1-CARBOXYLATE DEAMINASE-RELATED"/>
    <property type="match status" value="1"/>
</dbReference>
<gene>
    <name evidence="7" type="ORF">COB11_07705</name>
</gene>
<accession>A0A2A4YBT7</accession>
<evidence type="ECO:0000313" key="8">
    <source>
        <dbReference type="Proteomes" id="UP000217838"/>
    </source>
</evidence>
<feature type="domain" description="Tryptophan synthase beta chain-like PALP" evidence="6">
    <location>
        <begin position="28"/>
        <end position="302"/>
    </location>
</feature>
<dbReference type="Proteomes" id="UP000217838">
    <property type="component" value="Unassembled WGS sequence"/>
</dbReference>
<evidence type="ECO:0000256" key="5">
    <source>
        <dbReference type="PIRSR" id="PIRSR006278-2"/>
    </source>
</evidence>
<evidence type="ECO:0000256" key="4">
    <source>
        <dbReference type="PIRSR" id="PIRSR006278-1"/>
    </source>
</evidence>
<dbReference type="Gene3D" id="3.40.50.1100">
    <property type="match status" value="2"/>
</dbReference>
<dbReference type="InterPro" id="IPR036052">
    <property type="entry name" value="TrpB-like_PALP_sf"/>
</dbReference>
<evidence type="ECO:0000256" key="3">
    <source>
        <dbReference type="ARBA" id="ARBA00022898"/>
    </source>
</evidence>
<comment type="similarity">
    <text evidence="2">Belongs to the ACC deaminase/D-cysteine desulfhydrase family.</text>
</comment>
<organism evidence="7 8">
    <name type="scientific">Aerophobetes bacterium</name>
    <dbReference type="NCBI Taxonomy" id="2030807"/>
    <lineage>
        <taxon>Bacteria</taxon>
        <taxon>Candidatus Aerophobota</taxon>
    </lineage>
</organism>
<comment type="caution">
    <text evidence="7">The sequence shown here is derived from an EMBL/GenBank/DDBJ whole genome shotgun (WGS) entry which is preliminary data.</text>
</comment>